<protein>
    <recommendedName>
        <fullName evidence="3">Coenzyme PQQ synthesis protein D (PqqD)</fullName>
    </recommendedName>
</protein>
<evidence type="ECO:0008006" key="3">
    <source>
        <dbReference type="Google" id="ProtNLM"/>
    </source>
</evidence>
<accession>A0A0F0LDE7</accession>
<name>A0A0F0LDE7_9MICO</name>
<reference evidence="1 2" key="1">
    <citation type="submission" date="2015-02" db="EMBL/GenBank/DDBJ databases">
        <title>Draft genome sequences of ten Microbacterium spp. with emphasis on heavy metal contaminated environments.</title>
        <authorList>
            <person name="Corretto E."/>
        </authorList>
    </citation>
    <scope>NUCLEOTIDE SEQUENCE [LARGE SCALE GENOMIC DNA]</scope>
    <source>
        <strain evidence="1 2">ARN176</strain>
    </source>
</reference>
<sequence length="362" mass="38661">MTAPEEDAPSADGRTPLDVNALGARIRLTFADGLDDTTVEAIRASWEGAELPYDETAEPDDHVRVDAELEPEALAESLTVRVTLAALGQRSGDLLMFHACGVADPTGRVAAFVGPSGRGKTTLSRALGAQHGYISDETIAVEPGLAVHPYRKPLSVVRTGRPKQQVSPDSAGLRPAPDAPLRLAALVLISRDAEHPAPSIEQVAFPEAIAELAPQMSYLAELPRPLQTLAAVCDRIGGVVRLTYPDASTVPPIVPELLDHARVHEDWEPATVHGDNPEFDLSPVSDAIRCNDRVVVLADRWVHVLDGIAPVIWDALREGRGLEEIVDDVVAAFGRPASGDPRELVVAAIDQLVESGILTRKP</sequence>
<dbReference type="InterPro" id="IPR041881">
    <property type="entry name" value="PqqD_sf"/>
</dbReference>
<dbReference type="InterPro" id="IPR008792">
    <property type="entry name" value="PQQD"/>
</dbReference>
<keyword evidence="2" id="KW-1185">Reference proteome</keyword>
<dbReference type="SUPFAM" id="SSF53795">
    <property type="entry name" value="PEP carboxykinase-like"/>
    <property type="match status" value="1"/>
</dbReference>
<evidence type="ECO:0000313" key="2">
    <source>
        <dbReference type="Proteomes" id="UP000033740"/>
    </source>
</evidence>
<dbReference type="Pfam" id="PF05402">
    <property type="entry name" value="PqqD"/>
    <property type="match status" value="1"/>
</dbReference>
<dbReference type="Proteomes" id="UP000033740">
    <property type="component" value="Unassembled WGS sequence"/>
</dbReference>
<gene>
    <name evidence="1" type="ORF">RS86_03284</name>
</gene>
<dbReference type="PATRIC" id="fig|582680.6.peg.3367"/>
<dbReference type="STRING" id="582680.RS86_03284"/>
<dbReference type="EMBL" id="JYIX01000039">
    <property type="protein sequence ID" value="KJL31168.1"/>
    <property type="molecule type" value="Genomic_DNA"/>
</dbReference>
<comment type="caution">
    <text evidence="1">The sequence shown here is derived from an EMBL/GenBank/DDBJ whole genome shotgun (WGS) entry which is preliminary data.</text>
</comment>
<evidence type="ECO:0000313" key="1">
    <source>
        <dbReference type="EMBL" id="KJL31168.1"/>
    </source>
</evidence>
<dbReference type="AlphaFoldDB" id="A0A0F0LDE7"/>
<proteinExistence type="predicted"/>
<dbReference type="InterPro" id="IPR027417">
    <property type="entry name" value="P-loop_NTPase"/>
</dbReference>
<dbReference type="RefSeq" id="WP_052680334.1">
    <property type="nucleotide sequence ID" value="NZ_JYIX01000039.1"/>
</dbReference>
<organism evidence="1 2">
    <name type="scientific">Microbacterium azadirachtae</name>
    <dbReference type="NCBI Taxonomy" id="582680"/>
    <lineage>
        <taxon>Bacteria</taxon>
        <taxon>Bacillati</taxon>
        <taxon>Actinomycetota</taxon>
        <taxon>Actinomycetes</taxon>
        <taxon>Micrococcales</taxon>
        <taxon>Microbacteriaceae</taxon>
        <taxon>Microbacterium</taxon>
    </lineage>
</organism>
<dbReference type="Gene3D" id="1.10.10.1150">
    <property type="entry name" value="Coenzyme PQQ synthesis protein D (PqqD)"/>
    <property type="match status" value="1"/>
</dbReference>
<dbReference type="SUPFAM" id="SSF52540">
    <property type="entry name" value="P-loop containing nucleoside triphosphate hydrolases"/>
    <property type="match status" value="1"/>
</dbReference>